<dbReference type="Pfam" id="PF00196">
    <property type="entry name" value="GerE"/>
    <property type="match status" value="1"/>
</dbReference>
<reference evidence="7" key="1">
    <citation type="submission" date="2019-08" db="EMBL/GenBank/DDBJ databases">
        <title>Limnoglobus roseus gen. nov., sp. nov., a novel freshwater planctomycete with a giant genome from the family Gemmataceae.</title>
        <authorList>
            <person name="Kulichevskaya I.S."/>
            <person name="Naumoff D.G."/>
            <person name="Miroshnikov K."/>
            <person name="Ivanova A."/>
            <person name="Philippov D.A."/>
            <person name="Hakobyan A."/>
            <person name="Rijpstra I.C."/>
            <person name="Sinninghe Damste J.S."/>
            <person name="Liesack W."/>
            <person name="Dedysh S.N."/>
        </authorList>
    </citation>
    <scope>NUCLEOTIDE SEQUENCE [LARGE SCALE GENOMIC DNA]</scope>
    <source>
        <strain evidence="7">PX52</strain>
    </source>
</reference>
<dbReference type="InterPro" id="IPR058245">
    <property type="entry name" value="NreC/VraR/RcsB-like_REC"/>
</dbReference>
<dbReference type="InterPro" id="IPR001789">
    <property type="entry name" value="Sig_transdc_resp-reg_receiver"/>
</dbReference>
<dbReference type="EMBL" id="CP042425">
    <property type="protein sequence ID" value="QEL17615.1"/>
    <property type="molecule type" value="Genomic_DNA"/>
</dbReference>
<protein>
    <submittedName>
        <fullName evidence="6">DNA-binding response regulator</fullName>
    </submittedName>
</protein>
<gene>
    <name evidence="6" type="ORF">PX52LOC_04611</name>
</gene>
<keyword evidence="1 3" id="KW-0597">Phosphoprotein</keyword>
<dbReference type="InterPro" id="IPR016032">
    <property type="entry name" value="Sig_transdc_resp-reg_C-effctor"/>
</dbReference>
<dbReference type="InterPro" id="IPR039420">
    <property type="entry name" value="WalR-like"/>
</dbReference>
<dbReference type="InterPro" id="IPR000792">
    <property type="entry name" value="Tscrpt_reg_LuxR_C"/>
</dbReference>
<dbReference type="Gene3D" id="3.40.50.2300">
    <property type="match status" value="1"/>
</dbReference>
<organism evidence="6 7">
    <name type="scientific">Limnoglobus roseus</name>
    <dbReference type="NCBI Taxonomy" id="2598579"/>
    <lineage>
        <taxon>Bacteria</taxon>
        <taxon>Pseudomonadati</taxon>
        <taxon>Planctomycetota</taxon>
        <taxon>Planctomycetia</taxon>
        <taxon>Gemmatales</taxon>
        <taxon>Gemmataceae</taxon>
        <taxon>Limnoglobus</taxon>
    </lineage>
</organism>
<evidence type="ECO:0000256" key="1">
    <source>
        <dbReference type="ARBA" id="ARBA00022553"/>
    </source>
</evidence>
<evidence type="ECO:0000256" key="3">
    <source>
        <dbReference type="PROSITE-ProRule" id="PRU00169"/>
    </source>
</evidence>
<dbReference type="PRINTS" id="PR00038">
    <property type="entry name" value="HTHLUXR"/>
</dbReference>
<dbReference type="GO" id="GO:0000160">
    <property type="term" value="P:phosphorelay signal transduction system"/>
    <property type="evidence" value="ECO:0007669"/>
    <property type="project" value="InterPro"/>
</dbReference>
<keyword evidence="7" id="KW-1185">Reference proteome</keyword>
<dbReference type="GO" id="GO:0003677">
    <property type="term" value="F:DNA binding"/>
    <property type="evidence" value="ECO:0007669"/>
    <property type="project" value="UniProtKB-KW"/>
</dbReference>
<dbReference type="PROSITE" id="PS50110">
    <property type="entry name" value="RESPONSE_REGULATORY"/>
    <property type="match status" value="1"/>
</dbReference>
<name>A0A5C1AG56_9BACT</name>
<dbReference type="PROSITE" id="PS50043">
    <property type="entry name" value="HTH_LUXR_2"/>
    <property type="match status" value="1"/>
</dbReference>
<evidence type="ECO:0000256" key="2">
    <source>
        <dbReference type="ARBA" id="ARBA00023125"/>
    </source>
</evidence>
<dbReference type="CDD" id="cd17535">
    <property type="entry name" value="REC_NarL-like"/>
    <property type="match status" value="1"/>
</dbReference>
<dbReference type="CDD" id="cd06170">
    <property type="entry name" value="LuxR_C_like"/>
    <property type="match status" value="1"/>
</dbReference>
<dbReference type="InterPro" id="IPR011006">
    <property type="entry name" value="CheY-like_superfamily"/>
</dbReference>
<dbReference type="AlphaFoldDB" id="A0A5C1AG56"/>
<dbReference type="PANTHER" id="PTHR43214">
    <property type="entry name" value="TWO-COMPONENT RESPONSE REGULATOR"/>
    <property type="match status" value="1"/>
</dbReference>
<dbReference type="SUPFAM" id="SSF46894">
    <property type="entry name" value="C-terminal effector domain of the bipartite response regulators"/>
    <property type="match status" value="1"/>
</dbReference>
<dbReference type="Proteomes" id="UP000324974">
    <property type="component" value="Chromosome"/>
</dbReference>
<keyword evidence="2 6" id="KW-0238">DNA-binding</keyword>
<dbReference type="SMART" id="SM00421">
    <property type="entry name" value="HTH_LUXR"/>
    <property type="match status" value="1"/>
</dbReference>
<proteinExistence type="predicted"/>
<evidence type="ECO:0000259" key="4">
    <source>
        <dbReference type="PROSITE" id="PS50043"/>
    </source>
</evidence>
<dbReference type="KEGG" id="lrs:PX52LOC_04611"/>
<feature type="domain" description="Response regulatory" evidence="5">
    <location>
        <begin position="6"/>
        <end position="122"/>
    </location>
</feature>
<feature type="domain" description="HTH luxR-type" evidence="4">
    <location>
        <begin position="146"/>
        <end position="211"/>
    </location>
</feature>
<dbReference type="SUPFAM" id="SSF52172">
    <property type="entry name" value="CheY-like"/>
    <property type="match status" value="1"/>
</dbReference>
<evidence type="ECO:0000313" key="6">
    <source>
        <dbReference type="EMBL" id="QEL17615.1"/>
    </source>
</evidence>
<dbReference type="GO" id="GO:0006355">
    <property type="term" value="P:regulation of DNA-templated transcription"/>
    <property type="evidence" value="ECO:0007669"/>
    <property type="project" value="InterPro"/>
</dbReference>
<dbReference type="PROSITE" id="PS00622">
    <property type="entry name" value="HTH_LUXR_1"/>
    <property type="match status" value="1"/>
</dbReference>
<evidence type="ECO:0000313" key="7">
    <source>
        <dbReference type="Proteomes" id="UP000324974"/>
    </source>
</evidence>
<dbReference type="OrthoDB" id="9796655at2"/>
<dbReference type="RefSeq" id="WP_149112201.1">
    <property type="nucleotide sequence ID" value="NZ_CP042425.1"/>
</dbReference>
<dbReference type="SMART" id="SM00448">
    <property type="entry name" value="REC"/>
    <property type="match status" value="1"/>
</dbReference>
<dbReference type="Pfam" id="PF00072">
    <property type="entry name" value="Response_reg"/>
    <property type="match status" value="1"/>
</dbReference>
<feature type="modified residue" description="4-aspartylphosphate" evidence="3">
    <location>
        <position position="57"/>
    </location>
</feature>
<dbReference type="PANTHER" id="PTHR43214:SF43">
    <property type="entry name" value="TWO-COMPONENT RESPONSE REGULATOR"/>
    <property type="match status" value="1"/>
</dbReference>
<sequence>MPNKVRILLADDHAVVREGLKALLNGEPDLEVVGEARDGAAAVELAVALDPDLVVLDVSMPGLNGVAAAEQIHRANPTRKIVALSVHEDRGYLRMMLAAGAAGYVLKRSAADELLRAVRAVTAGQTYLDPALADGLRDELLDRVADGAAGGELSQREQEVLKLIAEGFSNKEIASNLNLSVKTVETYKTRSLEKLGLRTRVDVVRYALRRGWLKDPV</sequence>
<evidence type="ECO:0000259" key="5">
    <source>
        <dbReference type="PROSITE" id="PS50110"/>
    </source>
</evidence>
<accession>A0A5C1AG56</accession>